<dbReference type="Proteomes" id="UP000593567">
    <property type="component" value="Unassembled WGS sequence"/>
</dbReference>
<sequence>MLQDGFGIRENIPVEYDDLHIRLDCLMDAISEEEVAKYLFRKSKGAPGPNGQTWMMLKDVKMPISTFNL</sequence>
<evidence type="ECO:0000313" key="1">
    <source>
        <dbReference type="EMBL" id="KAF6019666.1"/>
    </source>
</evidence>
<comment type="caution">
    <text evidence="1">The sequence shown here is derived from an EMBL/GenBank/DDBJ whole genome shotgun (WGS) entry which is preliminary data.</text>
</comment>
<accession>A0A7J7J1Q1</accession>
<evidence type="ECO:0000313" key="2">
    <source>
        <dbReference type="Proteomes" id="UP000593567"/>
    </source>
</evidence>
<organism evidence="1 2">
    <name type="scientific">Bugula neritina</name>
    <name type="common">Brown bryozoan</name>
    <name type="synonym">Sertularia neritina</name>
    <dbReference type="NCBI Taxonomy" id="10212"/>
    <lineage>
        <taxon>Eukaryota</taxon>
        <taxon>Metazoa</taxon>
        <taxon>Spiralia</taxon>
        <taxon>Lophotrochozoa</taxon>
        <taxon>Bryozoa</taxon>
        <taxon>Gymnolaemata</taxon>
        <taxon>Cheilostomatida</taxon>
        <taxon>Flustrina</taxon>
        <taxon>Buguloidea</taxon>
        <taxon>Bugulidae</taxon>
        <taxon>Bugula</taxon>
    </lineage>
</organism>
<name>A0A7J7J1Q1_BUGNE</name>
<keyword evidence="2" id="KW-1185">Reference proteome</keyword>
<dbReference type="AlphaFoldDB" id="A0A7J7J1Q1"/>
<gene>
    <name evidence="1" type="ORF">EB796_022029</name>
</gene>
<dbReference type="EMBL" id="VXIV02003216">
    <property type="protein sequence ID" value="KAF6019666.1"/>
    <property type="molecule type" value="Genomic_DNA"/>
</dbReference>
<protein>
    <submittedName>
        <fullName evidence="1">Uncharacterized protein</fullName>
    </submittedName>
</protein>
<reference evidence="1" key="1">
    <citation type="submission" date="2020-06" db="EMBL/GenBank/DDBJ databases">
        <title>Draft genome of Bugula neritina, a colonial animal packing powerful symbionts and potential medicines.</title>
        <authorList>
            <person name="Rayko M."/>
        </authorList>
    </citation>
    <scope>NUCLEOTIDE SEQUENCE [LARGE SCALE GENOMIC DNA]</scope>
    <source>
        <strain evidence="1">Kwan_BN1</strain>
    </source>
</reference>
<proteinExistence type="predicted"/>